<dbReference type="SUPFAM" id="SSF49899">
    <property type="entry name" value="Concanavalin A-like lectins/glucanases"/>
    <property type="match status" value="1"/>
</dbReference>
<evidence type="ECO:0000313" key="12">
    <source>
        <dbReference type="Proteomes" id="UP000279307"/>
    </source>
</evidence>
<accession>A0A3L8D5W7</accession>
<comment type="catalytic activity">
    <reaction evidence="1">
        <text>S-ubiquitinyl-[E2 ubiquitin-conjugating enzyme]-L-cysteine + [acceptor protein]-L-lysine = [E2 ubiquitin-conjugating enzyme]-L-cysteine + N(6)-ubiquitinyl-[acceptor protein]-L-lysine.</text>
        <dbReference type="EC" id="2.3.2.27"/>
    </reaction>
</comment>
<feature type="domain" description="B30.2/SPRY" evidence="10">
    <location>
        <begin position="52"/>
        <end position="231"/>
    </location>
</feature>
<sequence>MDTDEILYKIFGSVVAEPVTGSKSKNNHLGQSRAFQNLTQVNEYIRKSLLNLYIDTRNSEDNREGYIGSSPVKFDASVHYGRCIISPDRLSINSQSSFSTMRANMAVFKGKWMYELQLGSKGVMQVGWGTKQCRFTPQFGVGDTPSSYAYDGNRVTKWNITMQKYGEPWLTGDIIGCALDMDDGTIDFYRNGKCLGRAFENVTRGAGVAYFPTVSLSFSENLTANFGSVPFRYPVEGYQPMQAPPMAQVCQAVLLFQWFGQVIELLEQSKNGLLKDNETMSAQAFLMCLARSILKHIGPLLTVPYVTESVFVPFMQTLCNMRSDDFATKLSFSNARDTERPIICLDLLWTFLESQEIKMCLETTILHLLSTFRHVSLLLEYPDQCKSLFLLVKICQHTDTRQYLLQHMLFDRVRFASFVHVKPLDEAGLMNVVEKTWWQTNPVDPLIEANKASYVYACERIKAAISEVEALQVQLLVTLLNNSDGTAKTPASRTIFLRKFKRFIQENQISSRTPLPITLCCFHRLLVAFRILWDTEIGTSPAYVPCRAFYDASITYSGIDRLGGVITHLNKTFKNDLLRLLGPNHEVITAMERQQQQQQQQQASTYDASTNTDANAAISTVARPLANLPVAVPAAVPAAYSRLITVSSPTARQGSSLILERFGFFIHSKEDRTPIRHGPADSAISLMELLDGIIMFYHVMAKKQLAKVASLRDTMLTYINAITDAKARLKSLVLHESIDSENIYSSLDVQKELLHTIDVFNKKLSEQARHMAWVHATVFSEEKQAQVSWLLKVVTLTLQNASQQANMFSFVPDFYLEALSDLCISLRLHMHPTVPLENIPDYREIFRNVAEFLCEHFLDPRIVHANSKDVLILTLAGFASNPLTLEALESVSRENRLKLVTNLLKPYENRAWAQSNWILARFWQGNGFSFRYDKSPHLTKKISPKLLQYEAIFQPIKPCPSAIYQAHVREILLDKPQATTKFLNSLLNQLNWAFSEFIGMVQEIHNVSSRPERVFIESRQLKICATCFDLTISLLRVLEMISTVAPTVFTDPTQSSSETLLSRLCQLLCQVLNRISSQTSCFQHVMLLEIPDLESIDHFPILTAVIGILLALLEKEITDFAVTPTIKVPRITQCLLTEPSFQISSLHFVLGDATLNSSRTSTSKKVKPFSFLNYPDDVRKEEISRVREMIKHLDTCRTLLPDNKLLSDDENTCTICYAFPIAAVFKPCNHQTCRTCIDRHLLNTRECFFCKVTIDKVEDLSGNTLHDFTEYATLRVTS</sequence>
<dbReference type="PROSITE" id="PS50188">
    <property type="entry name" value="B302_SPRY"/>
    <property type="match status" value="1"/>
</dbReference>
<dbReference type="GO" id="GO:0051603">
    <property type="term" value="P:proteolysis involved in protein catabolic process"/>
    <property type="evidence" value="ECO:0007669"/>
    <property type="project" value="TreeGrafter"/>
</dbReference>
<dbReference type="InterPro" id="IPR045129">
    <property type="entry name" value="RNF123/RKP/RSPRY1"/>
</dbReference>
<dbReference type="InterPro" id="IPR057987">
    <property type="entry name" value="TPR_RNF123/RKP"/>
</dbReference>
<protein>
    <recommendedName>
        <fullName evidence="2">RING-type E3 ubiquitin transferase</fullName>
        <ecNumber evidence="2">2.3.2.27</ecNumber>
    </recommendedName>
</protein>
<keyword evidence="4" id="KW-0479">Metal-binding</keyword>
<dbReference type="InterPro" id="IPR013320">
    <property type="entry name" value="ConA-like_dom_sf"/>
</dbReference>
<reference evidence="11 12" key="1">
    <citation type="journal article" date="2018" name="Genome Res.">
        <title>The genomic architecture and molecular evolution of ant odorant receptors.</title>
        <authorList>
            <person name="McKenzie S.K."/>
            <person name="Kronauer D.J.C."/>
        </authorList>
    </citation>
    <scope>NUCLEOTIDE SEQUENCE [LARGE SCALE GENOMIC DNA]</scope>
    <source>
        <strain evidence="11">Clonal line C1</strain>
    </source>
</reference>
<dbReference type="OrthoDB" id="258495at2759"/>
<dbReference type="PANTHER" id="PTHR13363:SF5">
    <property type="entry name" value="E3 UBIQUITIN-PROTEIN LIGASE RNF123"/>
    <property type="match status" value="1"/>
</dbReference>
<dbReference type="Proteomes" id="UP000279307">
    <property type="component" value="Chromosome 12"/>
</dbReference>
<dbReference type="AlphaFoldDB" id="A0A3L8D5W7"/>
<comment type="caution">
    <text evidence="11">The sequence shown here is derived from an EMBL/GenBank/DDBJ whole genome shotgun (WGS) entry which is preliminary data.</text>
</comment>
<dbReference type="Pfam" id="PF25576">
    <property type="entry name" value="TPR_RNF123"/>
    <property type="match status" value="1"/>
</dbReference>
<dbReference type="Gene3D" id="3.30.40.10">
    <property type="entry name" value="Zinc/RING finger domain, C3HC4 (zinc finger)"/>
    <property type="match status" value="1"/>
</dbReference>
<dbReference type="GO" id="GO:0008270">
    <property type="term" value="F:zinc ion binding"/>
    <property type="evidence" value="ECO:0007669"/>
    <property type="project" value="UniProtKB-KW"/>
</dbReference>
<organism evidence="11 12">
    <name type="scientific">Ooceraea biroi</name>
    <name type="common">Clonal raider ant</name>
    <name type="synonym">Cerapachys biroi</name>
    <dbReference type="NCBI Taxonomy" id="2015173"/>
    <lineage>
        <taxon>Eukaryota</taxon>
        <taxon>Metazoa</taxon>
        <taxon>Ecdysozoa</taxon>
        <taxon>Arthropoda</taxon>
        <taxon>Hexapoda</taxon>
        <taxon>Insecta</taxon>
        <taxon>Pterygota</taxon>
        <taxon>Neoptera</taxon>
        <taxon>Endopterygota</taxon>
        <taxon>Hymenoptera</taxon>
        <taxon>Apocrita</taxon>
        <taxon>Aculeata</taxon>
        <taxon>Formicoidea</taxon>
        <taxon>Formicidae</taxon>
        <taxon>Dorylinae</taxon>
        <taxon>Ooceraea</taxon>
    </lineage>
</organism>
<evidence type="ECO:0000259" key="10">
    <source>
        <dbReference type="PROSITE" id="PS50188"/>
    </source>
</evidence>
<dbReference type="InterPro" id="IPR043136">
    <property type="entry name" value="B30.2/SPRY_sf"/>
</dbReference>
<dbReference type="PROSITE" id="PS50089">
    <property type="entry name" value="ZF_RING_2"/>
    <property type="match status" value="1"/>
</dbReference>
<keyword evidence="3" id="KW-0808">Transferase</keyword>
<dbReference type="Pfam" id="PF13920">
    <property type="entry name" value="zf-C3HC4_3"/>
    <property type="match status" value="1"/>
</dbReference>
<keyword evidence="6" id="KW-0833">Ubl conjugation pathway</keyword>
<evidence type="ECO:0000256" key="2">
    <source>
        <dbReference type="ARBA" id="ARBA00012483"/>
    </source>
</evidence>
<evidence type="ECO:0000256" key="1">
    <source>
        <dbReference type="ARBA" id="ARBA00000900"/>
    </source>
</evidence>
<evidence type="ECO:0000256" key="6">
    <source>
        <dbReference type="ARBA" id="ARBA00022786"/>
    </source>
</evidence>
<evidence type="ECO:0000313" key="11">
    <source>
        <dbReference type="EMBL" id="RLU15862.1"/>
    </source>
</evidence>
<dbReference type="SUPFAM" id="SSF57850">
    <property type="entry name" value="RING/U-box"/>
    <property type="match status" value="1"/>
</dbReference>
<gene>
    <name evidence="11" type="ORF">DMN91_011618</name>
</gene>
<proteinExistence type="predicted"/>
<evidence type="ECO:0000259" key="9">
    <source>
        <dbReference type="PROSITE" id="PS50089"/>
    </source>
</evidence>
<evidence type="ECO:0000256" key="7">
    <source>
        <dbReference type="ARBA" id="ARBA00022833"/>
    </source>
</evidence>
<keyword evidence="7" id="KW-0862">Zinc</keyword>
<dbReference type="GO" id="GO:0061630">
    <property type="term" value="F:ubiquitin protein ligase activity"/>
    <property type="evidence" value="ECO:0007669"/>
    <property type="project" value="UniProtKB-EC"/>
</dbReference>
<dbReference type="PANTHER" id="PTHR13363">
    <property type="entry name" value="RING FINGER AND SRY DOMAIN-CONTAINING"/>
    <property type="match status" value="1"/>
</dbReference>
<dbReference type="FunFam" id="3.30.40.10:FF:000133">
    <property type="entry name" value="E3 ubiquitin-protein ligase RNF123"/>
    <property type="match status" value="1"/>
</dbReference>
<keyword evidence="5 8" id="KW-0863">Zinc-finger</keyword>
<dbReference type="SMART" id="SM00449">
    <property type="entry name" value="SPRY"/>
    <property type="match status" value="1"/>
</dbReference>
<evidence type="ECO:0000256" key="3">
    <source>
        <dbReference type="ARBA" id="ARBA00022679"/>
    </source>
</evidence>
<dbReference type="Gene3D" id="2.60.120.920">
    <property type="match status" value="1"/>
</dbReference>
<evidence type="ECO:0000256" key="8">
    <source>
        <dbReference type="PROSITE-ProRule" id="PRU00175"/>
    </source>
</evidence>
<dbReference type="GO" id="GO:0016567">
    <property type="term" value="P:protein ubiquitination"/>
    <property type="evidence" value="ECO:0007669"/>
    <property type="project" value="UniProtKB-ARBA"/>
</dbReference>
<dbReference type="InterPro" id="IPR001870">
    <property type="entry name" value="B30.2/SPRY"/>
</dbReference>
<dbReference type="Pfam" id="PF00622">
    <property type="entry name" value="SPRY"/>
    <property type="match status" value="1"/>
</dbReference>
<dbReference type="InterPro" id="IPR003877">
    <property type="entry name" value="SPRY_dom"/>
</dbReference>
<dbReference type="InterPro" id="IPR013083">
    <property type="entry name" value="Znf_RING/FYVE/PHD"/>
</dbReference>
<dbReference type="SMART" id="SM00184">
    <property type="entry name" value="RING"/>
    <property type="match status" value="1"/>
</dbReference>
<dbReference type="GO" id="GO:0005737">
    <property type="term" value="C:cytoplasm"/>
    <property type="evidence" value="ECO:0007669"/>
    <property type="project" value="TreeGrafter"/>
</dbReference>
<dbReference type="EMBL" id="QOIP01000012">
    <property type="protein sequence ID" value="RLU15862.1"/>
    <property type="molecule type" value="Genomic_DNA"/>
</dbReference>
<dbReference type="InterPro" id="IPR001841">
    <property type="entry name" value="Znf_RING"/>
</dbReference>
<evidence type="ECO:0000256" key="4">
    <source>
        <dbReference type="ARBA" id="ARBA00022723"/>
    </source>
</evidence>
<evidence type="ECO:0000256" key="5">
    <source>
        <dbReference type="ARBA" id="ARBA00022771"/>
    </source>
</evidence>
<name>A0A3L8D5W7_OOCBI</name>
<dbReference type="CDD" id="cd16541">
    <property type="entry name" value="RING-HC_RNF123"/>
    <property type="match status" value="1"/>
</dbReference>
<feature type="domain" description="RING-type" evidence="9">
    <location>
        <begin position="1213"/>
        <end position="1251"/>
    </location>
</feature>
<dbReference type="EC" id="2.3.2.27" evidence="2"/>